<dbReference type="SUPFAM" id="SSF52058">
    <property type="entry name" value="L domain-like"/>
    <property type="match status" value="3"/>
</dbReference>
<keyword evidence="3" id="KW-0732">Signal</keyword>
<dbReference type="Gene3D" id="3.80.10.10">
    <property type="entry name" value="Ribonuclease Inhibitor"/>
    <property type="match status" value="3"/>
</dbReference>
<evidence type="ECO:0000256" key="3">
    <source>
        <dbReference type="SAM" id="SignalP"/>
    </source>
</evidence>
<evidence type="ECO:0000313" key="4">
    <source>
        <dbReference type="EMBL" id="PWJ40181.1"/>
    </source>
</evidence>
<dbReference type="AlphaFoldDB" id="A0A315Z805"/>
<evidence type="ECO:0000256" key="1">
    <source>
        <dbReference type="ARBA" id="ARBA00022614"/>
    </source>
</evidence>
<accession>A0A315Z805</accession>
<protein>
    <recommendedName>
        <fullName evidence="6">Leucine-rich repeat (LRR) protein</fullName>
    </recommendedName>
</protein>
<dbReference type="InterPro" id="IPR032675">
    <property type="entry name" value="LRR_dom_sf"/>
</dbReference>
<keyword evidence="2" id="KW-0677">Repeat</keyword>
<evidence type="ECO:0008006" key="6">
    <source>
        <dbReference type="Google" id="ProtNLM"/>
    </source>
</evidence>
<gene>
    <name evidence="4" type="ORF">BC781_105249</name>
</gene>
<evidence type="ECO:0000256" key="2">
    <source>
        <dbReference type="ARBA" id="ARBA00022737"/>
    </source>
</evidence>
<dbReference type="Proteomes" id="UP000245535">
    <property type="component" value="Unassembled WGS sequence"/>
</dbReference>
<evidence type="ECO:0000313" key="5">
    <source>
        <dbReference type="Proteomes" id="UP000245535"/>
    </source>
</evidence>
<proteinExistence type="predicted"/>
<sequence length="871" mass="99475">MTAFNKFNTSWAFWFLGFLFTCSVATAQKTGKKNESDAASIQKYLEEARFLIAYLEATLNELGNDEVPPIEKNTIVKESYIKIFQDSTVQIEDDLDENRDIPTNKDVQAYLQDVDYFFRDAKFHFTINDISNNVKDDGTVYILVEMERHLEAITIDDDTVNSVRERYVELNLDQTNNELKIASFYTTKLSKKDELYSWWNELSDEWKEVFASETAIDDSTFLNQISFISDDFMLSNIGDTIPSNTKIVEHLEKFHTTKYLDVSGNLLISDLSPISKMRKLESINISDTNISDLMPLRSLTKLKELYFENTLAYDLSPLRYCLQLEVLVFNNTMINDLEPVINFERLKVLQFNETPVQDLSPLEKLENIQELWSAQTSINDISAISAYQNLINLNIANTAIHDLNDIQEITSMEVLNISDTDIDNLDPLAKMDDLKVLIANNTKIDVLTPLYDVSAIENIYCDNTGINAQKAKAFTNKKPKCLVVYGTDQLKSWWNEMPENWQSVFKKYIPVENQPSIEQLQAMVNLKIIDISNNQEISTFDPLARLISLKEINAQGTAITNISSLRALTDVREFNISQTQIEDLSILKDWKALNDLNISNTPVKDISSLEELRRLSTLDMSNTQVSELSALNEMSSLKSVNCDDTQVSTEDAKDFAVSHPSTLLIFRTELLNSWWAELDQTWKGIFKNAIKIQDSPNSVELHKIGSLEKLNINGERTIKDLSPIRQLFMLKNLDISQTRVNNIAPVSVLSELEKLNCSETPLNDLTKLGGLKKLKDLNLAGTQVDKLDPIASIKTLEKVNISDNIRIKKFKALSQLSELTELYCNNTNIKSFKDVQALKNLKYIRCYNTKLKSKTVDKFREAKPDCEVDFY</sequence>
<dbReference type="PANTHER" id="PTHR46652">
    <property type="entry name" value="LEUCINE-RICH REPEAT AND IQ DOMAIN-CONTAINING PROTEIN 1-RELATED"/>
    <property type="match status" value="1"/>
</dbReference>
<dbReference type="PANTHER" id="PTHR46652:SF3">
    <property type="entry name" value="LEUCINE-RICH REPEAT-CONTAINING PROTEIN 9"/>
    <property type="match status" value="1"/>
</dbReference>
<dbReference type="InterPro" id="IPR050836">
    <property type="entry name" value="SDS22/Internalin_LRR"/>
</dbReference>
<feature type="chain" id="PRO_5016411536" description="Leucine-rich repeat (LRR) protein" evidence="3">
    <location>
        <begin position="28"/>
        <end position="871"/>
    </location>
</feature>
<reference evidence="4 5" key="1">
    <citation type="submission" date="2018-03" db="EMBL/GenBank/DDBJ databases">
        <title>Genomic Encyclopedia of Archaeal and Bacterial Type Strains, Phase II (KMG-II): from individual species to whole genera.</title>
        <authorList>
            <person name="Goeker M."/>
        </authorList>
    </citation>
    <scope>NUCLEOTIDE SEQUENCE [LARGE SCALE GENOMIC DNA]</scope>
    <source>
        <strain evidence="4 5">DSM 28229</strain>
    </source>
</reference>
<organism evidence="4 5">
    <name type="scientific">Sediminitomix flava</name>
    <dbReference type="NCBI Taxonomy" id="379075"/>
    <lineage>
        <taxon>Bacteria</taxon>
        <taxon>Pseudomonadati</taxon>
        <taxon>Bacteroidota</taxon>
        <taxon>Cytophagia</taxon>
        <taxon>Cytophagales</taxon>
        <taxon>Flammeovirgaceae</taxon>
        <taxon>Sediminitomix</taxon>
    </lineage>
</organism>
<comment type="caution">
    <text evidence="4">The sequence shown here is derived from an EMBL/GenBank/DDBJ whole genome shotgun (WGS) entry which is preliminary data.</text>
</comment>
<dbReference type="OrthoDB" id="1490745at2"/>
<dbReference type="EMBL" id="QGDO01000005">
    <property type="protein sequence ID" value="PWJ40181.1"/>
    <property type="molecule type" value="Genomic_DNA"/>
</dbReference>
<keyword evidence="5" id="KW-1185">Reference proteome</keyword>
<keyword evidence="1" id="KW-0433">Leucine-rich repeat</keyword>
<name>A0A315Z805_SEDFL</name>
<dbReference type="RefSeq" id="WP_109620680.1">
    <property type="nucleotide sequence ID" value="NZ_QGDO01000005.1"/>
</dbReference>
<feature type="signal peptide" evidence="3">
    <location>
        <begin position="1"/>
        <end position="27"/>
    </location>
</feature>